<accession>A0A642V816</accession>
<organism evidence="1 2">
    <name type="scientific">Trichomonascus ciferrii</name>
    <dbReference type="NCBI Taxonomy" id="44093"/>
    <lineage>
        <taxon>Eukaryota</taxon>
        <taxon>Fungi</taxon>
        <taxon>Dikarya</taxon>
        <taxon>Ascomycota</taxon>
        <taxon>Saccharomycotina</taxon>
        <taxon>Dipodascomycetes</taxon>
        <taxon>Dipodascales</taxon>
        <taxon>Trichomonascaceae</taxon>
        <taxon>Trichomonascus</taxon>
        <taxon>Trichomonascus ciferrii complex</taxon>
    </lineage>
</organism>
<dbReference type="OrthoDB" id="2135762at2759"/>
<dbReference type="Proteomes" id="UP000761534">
    <property type="component" value="Unassembled WGS sequence"/>
</dbReference>
<proteinExistence type="predicted"/>
<dbReference type="AlphaFoldDB" id="A0A642V816"/>
<sequence>MAESDNLHNKLQLVSEDVKFLKSQFHESAETKLDLHLPTEDSLKTRVRQLVEEFIHETFELARHSMVVNGVDMSTRDTLVDSLQKEEVVEPFDVELNEKLRHLYAEVDERTLEVTELRRQIPNQASEIYKQKLKEEQDLLDQALPTEDQSTDNDEAVSLPVDRIQTDYEDTLQLIKSLSKSVPELYSDLNELQEVINFLRQHS</sequence>
<dbReference type="InterPro" id="IPR013950">
    <property type="entry name" value="Mis14/Nsl1"/>
</dbReference>
<dbReference type="EMBL" id="SWFS01000317">
    <property type="protein sequence ID" value="KAA8910383.1"/>
    <property type="molecule type" value="Genomic_DNA"/>
</dbReference>
<gene>
    <name evidence="1" type="ORF">TRICI_004181</name>
</gene>
<name>A0A642V816_9ASCO</name>
<dbReference type="VEuPathDB" id="FungiDB:TRICI_004181"/>
<evidence type="ECO:0000313" key="2">
    <source>
        <dbReference type="Proteomes" id="UP000761534"/>
    </source>
</evidence>
<protein>
    <submittedName>
        <fullName evidence="1">Uncharacterized protein</fullName>
    </submittedName>
</protein>
<reference evidence="1" key="1">
    <citation type="journal article" date="2019" name="G3 (Bethesda)">
        <title>Genome Assemblies of Two Rare Opportunistic Yeast Pathogens: Diutina rugosa (syn. Candida rugosa) and Trichomonascus ciferrii (syn. Candida ciferrii).</title>
        <authorList>
            <person name="Mixao V."/>
            <person name="Saus E."/>
            <person name="Hansen A.P."/>
            <person name="Lass-Florl C."/>
            <person name="Gabaldon T."/>
        </authorList>
    </citation>
    <scope>NUCLEOTIDE SEQUENCE</scope>
    <source>
        <strain evidence="1">CBS 4856</strain>
    </source>
</reference>
<dbReference type="PANTHER" id="PTHR31749:SF3">
    <property type="entry name" value="KINETOCHORE-ASSOCIATED PROTEIN NSL1 HOMOLOG"/>
    <property type="match status" value="1"/>
</dbReference>
<dbReference type="Pfam" id="PF08641">
    <property type="entry name" value="Mis14"/>
    <property type="match status" value="1"/>
</dbReference>
<dbReference type="GO" id="GO:0000444">
    <property type="term" value="C:MIS12/MIND type complex"/>
    <property type="evidence" value="ECO:0007669"/>
    <property type="project" value="TreeGrafter"/>
</dbReference>
<keyword evidence="2" id="KW-1185">Reference proteome</keyword>
<dbReference type="PANTHER" id="PTHR31749">
    <property type="entry name" value="KINETOCHORE-ASSOCIATED PROTEIN NSL1 HOMOLOG"/>
    <property type="match status" value="1"/>
</dbReference>
<dbReference type="GO" id="GO:0000070">
    <property type="term" value="P:mitotic sister chromatid segregation"/>
    <property type="evidence" value="ECO:0007669"/>
    <property type="project" value="InterPro"/>
</dbReference>
<evidence type="ECO:0000313" key="1">
    <source>
        <dbReference type="EMBL" id="KAA8910383.1"/>
    </source>
</evidence>
<comment type="caution">
    <text evidence="1">The sequence shown here is derived from an EMBL/GenBank/DDBJ whole genome shotgun (WGS) entry which is preliminary data.</text>
</comment>